<proteinExistence type="predicted"/>
<gene>
    <name evidence="2" type="ORF">H3147_27605</name>
</gene>
<accession>A0A7W3ZW44</accession>
<comment type="caution">
    <text evidence="2">The sequence shown here is derived from an EMBL/GenBank/DDBJ whole genome shotgun (WGS) entry which is preliminary data.</text>
</comment>
<organism evidence="2 3">
    <name type="scientific">Streptomyces alkaliterrae</name>
    <dbReference type="NCBI Taxonomy" id="2213162"/>
    <lineage>
        <taxon>Bacteria</taxon>
        <taxon>Bacillati</taxon>
        <taxon>Actinomycetota</taxon>
        <taxon>Actinomycetes</taxon>
        <taxon>Kitasatosporales</taxon>
        <taxon>Streptomycetaceae</taxon>
        <taxon>Streptomyces</taxon>
    </lineage>
</organism>
<evidence type="ECO:0000313" key="2">
    <source>
        <dbReference type="EMBL" id="MBB1262527.1"/>
    </source>
</evidence>
<protein>
    <submittedName>
        <fullName evidence="2">Succinate dehydrogenase, cytochrome b556 subunit</fullName>
    </submittedName>
</protein>
<feature type="transmembrane region" description="Helical" evidence="1">
    <location>
        <begin position="9"/>
        <end position="29"/>
    </location>
</feature>
<feature type="non-terminal residue" evidence="2">
    <location>
        <position position="1"/>
    </location>
</feature>
<reference evidence="3" key="1">
    <citation type="submission" date="2020-05" db="EMBL/GenBank/DDBJ databases">
        <title>Classification of alakaliphilic streptomycetes isolated from an alkaline soil next to Lonar Crater, India and a proposal for the recognition of Streptomyces alkaliterrae sp. nov.</title>
        <authorList>
            <person name="Golinska P."/>
        </authorList>
    </citation>
    <scope>NUCLEOTIDE SEQUENCE [LARGE SCALE GENOMIC DNA]</scope>
    <source>
        <strain evidence="3">OF8</strain>
    </source>
</reference>
<keyword evidence="1" id="KW-1133">Transmembrane helix</keyword>
<dbReference type="Proteomes" id="UP000517765">
    <property type="component" value="Unassembled WGS sequence"/>
</dbReference>
<evidence type="ECO:0000313" key="3">
    <source>
        <dbReference type="Proteomes" id="UP000517765"/>
    </source>
</evidence>
<keyword evidence="1" id="KW-0812">Transmembrane</keyword>
<dbReference type="EMBL" id="JABJXA010000434">
    <property type="protein sequence ID" value="MBB1262527.1"/>
    <property type="molecule type" value="Genomic_DNA"/>
</dbReference>
<keyword evidence="1" id="KW-0472">Membrane</keyword>
<name>A0A7W3ZW44_9ACTN</name>
<dbReference type="AlphaFoldDB" id="A0A7W3ZW44"/>
<sequence>SIPAFIRSSWLSVIGSLVITLLVWAYVMFGGAA</sequence>
<evidence type="ECO:0000256" key="1">
    <source>
        <dbReference type="SAM" id="Phobius"/>
    </source>
</evidence>